<comment type="caution">
    <text evidence="2">The sequence shown here is derived from an EMBL/GenBank/DDBJ whole genome shotgun (WGS) entry which is preliminary data.</text>
</comment>
<dbReference type="FunFam" id="1.10.287.110:FF:000043">
    <property type="entry name" value="J-domain protein required for chloroplast accumulation response 1"/>
    <property type="match status" value="1"/>
</dbReference>
<feature type="region of interest" description="Disordered" evidence="1">
    <location>
        <begin position="482"/>
        <end position="543"/>
    </location>
</feature>
<evidence type="ECO:0008006" key="4">
    <source>
        <dbReference type="Google" id="ProtNLM"/>
    </source>
</evidence>
<dbReference type="GO" id="GO:0031982">
    <property type="term" value="C:vesicle"/>
    <property type="evidence" value="ECO:0007669"/>
    <property type="project" value="TreeGrafter"/>
</dbReference>
<accession>A0A8K0MHM8</accession>
<dbReference type="PANTHER" id="PTHR23172:SF64">
    <property type="entry name" value="J DOMAIN-CONTAINING PROTEIN REQUIRED FOR CHLOROPLAST ACCUMULATION RESPONSE 1"/>
    <property type="match status" value="1"/>
</dbReference>
<feature type="compositionally biased region" description="Polar residues" evidence="1">
    <location>
        <begin position="112"/>
        <end position="129"/>
    </location>
</feature>
<feature type="region of interest" description="Disordered" evidence="1">
    <location>
        <begin position="409"/>
        <end position="466"/>
    </location>
</feature>
<dbReference type="OrthoDB" id="1717591at2759"/>
<protein>
    <recommendedName>
        <fullName evidence="4">J domain-containing protein required for chloroplast accumulation response 1</fullName>
    </recommendedName>
</protein>
<proteinExistence type="predicted"/>
<evidence type="ECO:0000313" key="3">
    <source>
        <dbReference type="Proteomes" id="UP000796880"/>
    </source>
</evidence>
<dbReference type="PANTHER" id="PTHR23172">
    <property type="entry name" value="AUXILIN/CYCLIN G-ASSOCIATED KINASE-RELATED"/>
    <property type="match status" value="1"/>
</dbReference>
<feature type="compositionally biased region" description="Low complexity" evidence="1">
    <location>
        <begin position="20"/>
        <end position="42"/>
    </location>
</feature>
<evidence type="ECO:0000256" key="1">
    <source>
        <dbReference type="SAM" id="MobiDB-lite"/>
    </source>
</evidence>
<dbReference type="SUPFAM" id="SSF46565">
    <property type="entry name" value="Chaperone J-domain"/>
    <property type="match status" value="1"/>
</dbReference>
<evidence type="ECO:0000313" key="2">
    <source>
        <dbReference type="EMBL" id="KAF3446286.1"/>
    </source>
</evidence>
<feature type="compositionally biased region" description="Polar residues" evidence="1">
    <location>
        <begin position="438"/>
        <end position="460"/>
    </location>
</feature>
<gene>
    <name evidence="2" type="ORF">FNV43_RR11465</name>
</gene>
<dbReference type="InterPro" id="IPR036869">
    <property type="entry name" value="J_dom_sf"/>
</dbReference>
<dbReference type="GO" id="GO:0005737">
    <property type="term" value="C:cytoplasm"/>
    <property type="evidence" value="ECO:0007669"/>
    <property type="project" value="TreeGrafter"/>
</dbReference>
<feature type="compositionally biased region" description="Basic and acidic residues" evidence="1">
    <location>
        <begin position="283"/>
        <end position="292"/>
    </location>
</feature>
<organism evidence="2 3">
    <name type="scientific">Rhamnella rubrinervis</name>
    <dbReference type="NCBI Taxonomy" id="2594499"/>
    <lineage>
        <taxon>Eukaryota</taxon>
        <taxon>Viridiplantae</taxon>
        <taxon>Streptophyta</taxon>
        <taxon>Embryophyta</taxon>
        <taxon>Tracheophyta</taxon>
        <taxon>Spermatophyta</taxon>
        <taxon>Magnoliopsida</taxon>
        <taxon>eudicotyledons</taxon>
        <taxon>Gunneridae</taxon>
        <taxon>Pentapetalae</taxon>
        <taxon>rosids</taxon>
        <taxon>fabids</taxon>
        <taxon>Rosales</taxon>
        <taxon>Rhamnaceae</taxon>
        <taxon>rhamnoid group</taxon>
        <taxon>Rhamneae</taxon>
        <taxon>Rhamnella</taxon>
    </lineage>
</organism>
<dbReference type="Gene3D" id="1.10.287.110">
    <property type="entry name" value="DnaJ domain"/>
    <property type="match status" value="1"/>
</dbReference>
<dbReference type="GO" id="GO:0030276">
    <property type="term" value="F:clathrin binding"/>
    <property type="evidence" value="ECO:0007669"/>
    <property type="project" value="TreeGrafter"/>
</dbReference>
<feature type="compositionally biased region" description="Polar residues" evidence="1">
    <location>
        <begin position="482"/>
        <end position="515"/>
    </location>
</feature>
<sequence length="731" mass="80704">MGMTKMKSFSQKESVLLGYGPQSSFMNSGSSPSPNSTCNGNSDMDFDDVFGGPPRRSSMPEMMRQSFRAVKGDDEEPWTGLSEKPVFGASPSRRRYPSHDFFNDIFRGDDSPISTPRKQEWDSLSSTPASRVLSPAHPLPPKAEPFGTSSLLSQFSLPPKLSRGTGLPTFGSFSRSPSKSRDGASNGISLSRFSSPEILGTEDLRNDIQPPYCQSLLAQELSLSSEELSNLTESDKKDIGGLLKKESERTENATDSSHFHFSIYKWASKGVPLKMPIRGGSSRSKERVKSEQFSRTNGCIDDKSGAKESSSSALRDAPSNDLPYLDAKSSRFENYKPEKLPDEITSDKVKPCNSTEEAPGLERLGSFRSAVKGDPCYTEEANKTELKPLCSLFFDSDLEQGSDEIAKMGGQKETMAKSTKSPSVIFGNSKIVKKQDTKGTSLHSEANDGSFQSSPVNSRDNQGRNRVKGRVKEFVKLFNQDASPKTKNGVNSQSVNAKWKENSTSGEGKESISTTRTDEKWQTKDVSNTPPHASVMEDENVKKSVEGHTPSETASYIFIKTFGSDNSSSNTGSLPHGFKAAVEETYESIRGSFQIKEVHQDENELPRAGKVHEEIQAIDAKIRQWKKGKEGNIRSLLSTLQYVLWPESGWKPVPLVDIIEGNSVKRAYQKALLCLHPDKLQQKGAASHQKYIAEKVFDSLQSWDMLDPHGLCLTLTGYARFSSTHYHKSYN</sequence>
<name>A0A8K0MHM8_9ROSA</name>
<keyword evidence="3" id="KW-1185">Reference proteome</keyword>
<feature type="region of interest" description="Disordered" evidence="1">
    <location>
        <begin position="20"/>
        <end position="93"/>
    </location>
</feature>
<feature type="region of interest" description="Disordered" evidence="1">
    <location>
        <begin position="105"/>
        <end position="151"/>
    </location>
</feature>
<dbReference type="GO" id="GO:0072318">
    <property type="term" value="P:clathrin coat disassembly"/>
    <property type="evidence" value="ECO:0007669"/>
    <property type="project" value="TreeGrafter"/>
</dbReference>
<feature type="region of interest" description="Disordered" evidence="1">
    <location>
        <begin position="166"/>
        <end position="191"/>
    </location>
</feature>
<dbReference type="Proteomes" id="UP000796880">
    <property type="component" value="Unassembled WGS sequence"/>
</dbReference>
<dbReference type="AlphaFoldDB" id="A0A8K0MHM8"/>
<reference evidence="2" key="1">
    <citation type="submission" date="2020-03" db="EMBL/GenBank/DDBJ databases">
        <title>A high-quality chromosome-level genome assembly of a woody plant with both climbing and erect habits, Rhamnella rubrinervis.</title>
        <authorList>
            <person name="Lu Z."/>
            <person name="Yang Y."/>
            <person name="Zhu X."/>
            <person name="Sun Y."/>
        </authorList>
    </citation>
    <scope>NUCLEOTIDE SEQUENCE</scope>
    <source>
        <strain evidence="2">BYM</strain>
        <tissue evidence="2">Leaf</tissue>
    </source>
</reference>
<dbReference type="GO" id="GO:0072583">
    <property type="term" value="P:clathrin-dependent endocytosis"/>
    <property type="evidence" value="ECO:0007669"/>
    <property type="project" value="TreeGrafter"/>
</dbReference>
<dbReference type="EMBL" id="VOIH02000005">
    <property type="protein sequence ID" value="KAF3446286.1"/>
    <property type="molecule type" value="Genomic_DNA"/>
</dbReference>
<feature type="region of interest" description="Disordered" evidence="1">
    <location>
        <begin position="275"/>
        <end position="336"/>
    </location>
</feature>